<keyword evidence="8" id="KW-1185">Reference proteome</keyword>
<dbReference type="InterPro" id="IPR011604">
    <property type="entry name" value="PDDEXK-like_dom_sf"/>
</dbReference>
<evidence type="ECO:0000256" key="3">
    <source>
        <dbReference type="ARBA" id="ARBA00022801"/>
    </source>
</evidence>
<dbReference type="InterPro" id="IPR007527">
    <property type="entry name" value="Znf_SWIM"/>
</dbReference>
<dbReference type="PANTHER" id="PTHR47526">
    <property type="entry name" value="ATP-DEPENDENT DNA HELICASE"/>
    <property type="match status" value="1"/>
</dbReference>
<keyword evidence="3" id="KW-0378">Hydrolase</keyword>
<dbReference type="Pfam" id="PF01771">
    <property type="entry name" value="Viral_alk_exo"/>
    <property type="match status" value="1"/>
</dbReference>
<keyword evidence="2" id="KW-0255">Endonuclease</keyword>
<comment type="caution">
    <text evidence="7">The sequence shown here is derived from an EMBL/GenBank/DDBJ whole genome shotgun (WGS) entry which is preliminary data.</text>
</comment>
<dbReference type="Proteomes" id="UP001159042">
    <property type="component" value="Unassembled WGS sequence"/>
</dbReference>
<evidence type="ECO:0000256" key="5">
    <source>
        <dbReference type="PROSITE-ProRule" id="PRU00325"/>
    </source>
</evidence>
<organism evidence="7 8">
    <name type="scientific">Exocentrus adspersus</name>
    <dbReference type="NCBI Taxonomy" id="1586481"/>
    <lineage>
        <taxon>Eukaryota</taxon>
        <taxon>Metazoa</taxon>
        <taxon>Ecdysozoa</taxon>
        <taxon>Arthropoda</taxon>
        <taxon>Hexapoda</taxon>
        <taxon>Insecta</taxon>
        <taxon>Pterygota</taxon>
        <taxon>Neoptera</taxon>
        <taxon>Endopterygota</taxon>
        <taxon>Coleoptera</taxon>
        <taxon>Polyphaga</taxon>
        <taxon>Cucujiformia</taxon>
        <taxon>Chrysomeloidea</taxon>
        <taxon>Cerambycidae</taxon>
        <taxon>Lamiinae</taxon>
        <taxon>Acanthocinini</taxon>
        <taxon>Exocentrus</taxon>
    </lineage>
</organism>
<keyword evidence="5" id="KW-0479">Metal-binding</keyword>
<dbReference type="InterPro" id="IPR011335">
    <property type="entry name" value="Restrct_endonuc-II-like"/>
</dbReference>
<dbReference type="SUPFAM" id="SSF52980">
    <property type="entry name" value="Restriction endonuclease-like"/>
    <property type="match status" value="1"/>
</dbReference>
<keyword evidence="1" id="KW-0540">Nuclease</keyword>
<evidence type="ECO:0000256" key="4">
    <source>
        <dbReference type="ARBA" id="ARBA00022839"/>
    </source>
</evidence>
<keyword evidence="5" id="KW-0862">Zinc</keyword>
<dbReference type="GO" id="GO:0008270">
    <property type="term" value="F:zinc ion binding"/>
    <property type="evidence" value="ECO:0007669"/>
    <property type="project" value="UniProtKB-KW"/>
</dbReference>
<dbReference type="PANTHER" id="PTHR47526:SF4">
    <property type="entry name" value="SWIM-TYPE DOMAIN-CONTAINING PROTEIN"/>
    <property type="match status" value="1"/>
</dbReference>
<evidence type="ECO:0000259" key="6">
    <source>
        <dbReference type="PROSITE" id="PS50966"/>
    </source>
</evidence>
<evidence type="ECO:0000313" key="7">
    <source>
        <dbReference type="EMBL" id="KAJ8910241.1"/>
    </source>
</evidence>
<feature type="domain" description="SWIM-type" evidence="6">
    <location>
        <begin position="119"/>
        <end position="155"/>
    </location>
</feature>
<dbReference type="EMBL" id="JANEYG010000331">
    <property type="protein sequence ID" value="KAJ8910241.1"/>
    <property type="molecule type" value="Genomic_DNA"/>
</dbReference>
<dbReference type="AlphaFoldDB" id="A0AAV8V8L7"/>
<evidence type="ECO:0000256" key="2">
    <source>
        <dbReference type="ARBA" id="ARBA00022759"/>
    </source>
</evidence>
<dbReference type="PROSITE" id="PS50966">
    <property type="entry name" value="ZF_SWIM"/>
    <property type="match status" value="1"/>
</dbReference>
<dbReference type="Gene3D" id="3.90.320.10">
    <property type="match status" value="1"/>
</dbReference>
<dbReference type="GO" id="GO:0004519">
    <property type="term" value="F:endonuclease activity"/>
    <property type="evidence" value="ECO:0007669"/>
    <property type="project" value="UniProtKB-KW"/>
</dbReference>
<keyword evidence="5" id="KW-0863">Zinc-finger</keyword>
<proteinExistence type="predicted"/>
<evidence type="ECO:0000313" key="8">
    <source>
        <dbReference type="Proteomes" id="UP001159042"/>
    </source>
</evidence>
<name>A0AAV8V8L7_9CUCU</name>
<keyword evidence="4" id="KW-0269">Exonuclease</keyword>
<evidence type="ECO:0000256" key="1">
    <source>
        <dbReference type="ARBA" id="ARBA00022722"/>
    </source>
</evidence>
<dbReference type="GO" id="GO:0004527">
    <property type="term" value="F:exonuclease activity"/>
    <property type="evidence" value="ECO:0007669"/>
    <property type="project" value="UniProtKB-KW"/>
</dbReference>
<reference evidence="7 8" key="1">
    <citation type="journal article" date="2023" name="Insect Mol. Biol.">
        <title>Genome sequencing provides insights into the evolution of gene families encoding plant cell wall-degrading enzymes in longhorned beetles.</title>
        <authorList>
            <person name="Shin N.R."/>
            <person name="Okamura Y."/>
            <person name="Kirsch R."/>
            <person name="Pauchet Y."/>
        </authorList>
    </citation>
    <scope>NUCLEOTIDE SEQUENCE [LARGE SCALE GENOMIC DNA]</scope>
    <source>
        <strain evidence="7">EAD_L_NR</strain>
    </source>
</reference>
<accession>A0AAV8V8L7</accession>
<dbReference type="InterPro" id="IPR034720">
    <property type="entry name" value="Viral_alk_exo"/>
</dbReference>
<gene>
    <name evidence="7" type="ORF">NQ315_002565</name>
</gene>
<dbReference type="GO" id="GO:0006281">
    <property type="term" value="P:DNA repair"/>
    <property type="evidence" value="ECO:0007669"/>
    <property type="project" value="UniProtKB-ARBA"/>
</dbReference>
<sequence>MCESYYTKLEKEFPDVAKRYKQKLDIINGVDPFCLSDEMFSYNVKNFPKVTNMDIIAYLVLSKSYYTKQQMKAYKSLEAYKYFEAGFVSKCRCCKVGDYFVSAADVKHSQRMSEASLKLWIIINEDGSIECAHCTCIADAGEVCSHVGAVLFALEYIHREQETKSCTDVEATWNVPTVSKVNYERIRAINFGGIFLGSNISEIPPISQDQLSELLNKIVKGGSSSVITRVLEPWASEISQTPNVRTVANPFSNLYNEELEMLDLAELIAIGDALNVQISEEACLQIEANTKDQSSSVEWFQQRKGRITASNFKSACRTNAAKPSLPLIKNICYPPTI</sequence>
<protein>
    <recommendedName>
        <fullName evidence="6">SWIM-type domain-containing protein</fullName>
    </recommendedName>
</protein>